<evidence type="ECO:0000256" key="3">
    <source>
        <dbReference type="ARBA" id="ARBA00022801"/>
    </source>
</evidence>
<evidence type="ECO:0000259" key="5">
    <source>
        <dbReference type="PROSITE" id="PS51462"/>
    </source>
</evidence>
<dbReference type="InterPro" id="IPR020476">
    <property type="entry name" value="Nudix_hydrolase"/>
</dbReference>
<name>A0ABV5V4Z2_9MICO</name>
<dbReference type="PROSITE" id="PS00893">
    <property type="entry name" value="NUDIX_BOX"/>
    <property type="match status" value="1"/>
</dbReference>
<feature type="domain" description="Nudix hydrolase" evidence="5">
    <location>
        <begin position="117"/>
        <end position="255"/>
    </location>
</feature>
<evidence type="ECO:0000256" key="1">
    <source>
        <dbReference type="ARBA" id="ARBA00001946"/>
    </source>
</evidence>
<dbReference type="Gene3D" id="3.90.79.10">
    <property type="entry name" value="Nucleoside Triphosphate Pyrophosphohydrolase"/>
    <property type="match status" value="1"/>
</dbReference>
<dbReference type="SUPFAM" id="SSF55811">
    <property type="entry name" value="Nudix"/>
    <property type="match status" value="1"/>
</dbReference>
<gene>
    <name evidence="6" type="ORF">ACFFN0_12585</name>
</gene>
<dbReference type="CDD" id="cd02883">
    <property type="entry name" value="NUDIX_Hydrolase"/>
    <property type="match status" value="1"/>
</dbReference>
<evidence type="ECO:0000313" key="7">
    <source>
        <dbReference type="Proteomes" id="UP001589613"/>
    </source>
</evidence>
<proteinExistence type="inferred from homology"/>
<dbReference type="Proteomes" id="UP001589613">
    <property type="component" value="Unassembled WGS sequence"/>
</dbReference>
<protein>
    <submittedName>
        <fullName evidence="6">DUF4031 domain-containing protein</fullName>
    </submittedName>
</protein>
<dbReference type="InterPro" id="IPR020084">
    <property type="entry name" value="NUDIX_hydrolase_CS"/>
</dbReference>
<reference evidence="6 7" key="1">
    <citation type="submission" date="2024-09" db="EMBL/GenBank/DDBJ databases">
        <authorList>
            <person name="Sun Q."/>
            <person name="Mori K."/>
        </authorList>
    </citation>
    <scope>NUCLEOTIDE SEQUENCE [LARGE SCALE GENOMIC DNA]</scope>
    <source>
        <strain evidence="6 7">JCM 12763</strain>
    </source>
</reference>
<dbReference type="EMBL" id="JBHMAX010000023">
    <property type="protein sequence ID" value="MFB9732879.1"/>
    <property type="molecule type" value="Genomic_DNA"/>
</dbReference>
<evidence type="ECO:0000313" key="6">
    <source>
        <dbReference type="EMBL" id="MFB9732879.1"/>
    </source>
</evidence>
<dbReference type="PROSITE" id="PS51462">
    <property type="entry name" value="NUDIX"/>
    <property type="match status" value="1"/>
</dbReference>
<comment type="cofactor">
    <cofactor evidence="1">
        <name>Mg(2+)</name>
        <dbReference type="ChEBI" id="CHEBI:18420"/>
    </cofactor>
</comment>
<dbReference type="PANTHER" id="PTHR43046">
    <property type="entry name" value="GDP-MANNOSE MANNOSYL HYDROLASE"/>
    <property type="match status" value="1"/>
</dbReference>
<dbReference type="RefSeq" id="WP_141338420.1">
    <property type="nucleotide sequence ID" value="NZ_JBHMAX010000023.1"/>
</dbReference>
<dbReference type="Pfam" id="PF00293">
    <property type="entry name" value="NUDIX"/>
    <property type="match status" value="1"/>
</dbReference>
<evidence type="ECO:0000256" key="2">
    <source>
        <dbReference type="ARBA" id="ARBA00005582"/>
    </source>
</evidence>
<keyword evidence="7" id="KW-1185">Reference proteome</keyword>
<comment type="similarity">
    <text evidence="2 4">Belongs to the Nudix hydrolase family.</text>
</comment>
<dbReference type="PANTHER" id="PTHR43046:SF14">
    <property type="entry name" value="MUTT_NUDIX FAMILY PROTEIN"/>
    <property type="match status" value="1"/>
</dbReference>
<comment type="caution">
    <text evidence="6">The sequence shown here is derived from an EMBL/GenBank/DDBJ whole genome shotgun (WGS) entry which is preliminary data.</text>
</comment>
<sequence length="263" mass="28859">MTVLIDPPLWPAHGRHFSHLVSDSSLAELHAFARAAGLPGRAFEGDHYDVPEERYAALVAAGAVPVPATELARRLRDSGLRFRKRRGERPLARVENGLAAATSAPHVLDVLASGMEQTHAGAAVVLVRRDAWMALVRNATRPGWAPPGGKRERGETVREGAVREVVEETGLVLDPAELVPVGYERITVAPGADPRPFDTGVNHLQVFGAVLDTDGLPPLRPDLDDVLEAGWFTRGDADRMTAHEPWWPLVDWWWDRAELTARR</sequence>
<evidence type="ECO:0000256" key="4">
    <source>
        <dbReference type="RuleBase" id="RU003476"/>
    </source>
</evidence>
<accession>A0ABV5V4Z2</accession>
<keyword evidence="3 4" id="KW-0378">Hydrolase</keyword>
<dbReference type="InterPro" id="IPR015797">
    <property type="entry name" value="NUDIX_hydrolase-like_dom_sf"/>
</dbReference>
<dbReference type="InterPro" id="IPR025109">
    <property type="entry name" value="DUF4031"/>
</dbReference>
<dbReference type="Pfam" id="PF13223">
    <property type="entry name" value="DUF4031"/>
    <property type="match status" value="1"/>
</dbReference>
<organism evidence="6 7">
    <name type="scientific">Ornithinimicrobium kibberense</name>
    <dbReference type="NCBI Taxonomy" id="282060"/>
    <lineage>
        <taxon>Bacteria</taxon>
        <taxon>Bacillati</taxon>
        <taxon>Actinomycetota</taxon>
        <taxon>Actinomycetes</taxon>
        <taxon>Micrococcales</taxon>
        <taxon>Ornithinimicrobiaceae</taxon>
        <taxon>Ornithinimicrobium</taxon>
    </lineage>
</organism>
<dbReference type="InterPro" id="IPR000086">
    <property type="entry name" value="NUDIX_hydrolase_dom"/>
</dbReference>
<dbReference type="PRINTS" id="PR00502">
    <property type="entry name" value="NUDIXFAMILY"/>
</dbReference>